<feature type="transmembrane region" description="Helical" evidence="1">
    <location>
        <begin position="185"/>
        <end position="203"/>
    </location>
</feature>
<evidence type="ECO:0000313" key="3">
    <source>
        <dbReference type="Proteomes" id="UP001296873"/>
    </source>
</evidence>
<gene>
    <name evidence="2" type="ORF">CKO28_21910</name>
</gene>
<comment type="caution">
    <text evidence="2">The sequence shown here is derived from an EMBL/GenBank/DDBJ whole genome shotgun (WGS) entry which is preliminary data.</text>
</comment>
<keyword evidence="1" id="KW-0472">Membrane</keyword>
<feature type="transmembrane region" description="Helical" evidence="1">
    <location>
        <begin position="209"/>
        <end position="227"/>
    </location>
</feature>
<proteinExistence type="predicted"/>
<feature type="transmembrane region" description="Helical" evidence="1">
    <location>
        <begin position="64"/>
        <end position="83"/>
    </location>
</feature>
<dbReference type="InterPro" id="IPR019629">
    <property type="entry name" value="Uncharacterised_HI1736/YgjV"/>
</dbReference>
<organism evidence="2 3">
    <name type="scientific">Rhodovibrio sodomensis</name>
    <dbReference type="NCBI Taxonomy" id="1088"/>
    <lineage>
        <taxon>Bacteria</taxon>
        <taxon>Pseudomonadati</taxon>
        <taxon>Pseudomonadota</taxon>
        <taxon>Alphaproteobacteria</taxon>
        <taxon>Rhodospirillales</taxon>
        <taxon>Rhodovibrionaceae</taxon>
        <taxon>Rhodovibrio</taxon>
    </lineage>
</organism>
<dbReference type="Pfam" id="PF10688">
    <property type="entry name" value="Imp-YgjV"/>
    <property type="match status" value="1"/>
</dbReference>
<feature type="transmembrane region" description="Helical" evidence="1">
    <location>
        <begin position="103"/>
        <end position="125"/>
    </location>
</feature>
<reference evidence="2 3" key="1">
    <citation type="journal article" date="2020" name="Microorganisms">
        <title>Osmotic Adaptation and Compatible Solute Biosynthesis of Phototrophic Bacteria as Revealed from Genome Analyses.</title>
        <authorList>
            <person name="Imhoff J.F."/>
            <person name="Rahn T."/>
            <person name="Kunzel S."/>
            <person name="Keller A."/>
            <person name="Neulinger S.C."/>
        </authorList>
    </citation>
    <scope>NUCLEOTIDE SEQUENCE [LARGE SCALE GENOMIC DNA]</scope>
    <source>
        <strain evidence="2 3">DSM 9895</strain>
    </source>
</reference>
<feature type="transmembrane region" description="Helical" evidence="1">
    <location>
        <begin position="160"/>
        <end position="178"/>
    </location>
</feature>
<feature type="transmembrane region" description="Helical" evidence="1">
    <location>
        <begin position="137"/>
        <end position="154"/>
    </location>
</feature>
<evidence type="ECO:0000313" key="2">
    <source>
        <dbReference type="EMBL" id="MBK1670679.1"/>
    </source>
</evidence>
<keyword evidence="1" id="KW-1133">Transmembrane helix</keyword>
<accession>A0ABS1DKD9</accession>
<keyword evidence="3" id="KW-1185">Reference proteome</keyword>
<keyword evidence="1" id="KW-0812">Transmembrane</keyword>
<name>A0ABS1DKD9_9PROT</name>
<dbReference type="EMBL" id="NRRL01000108">
    <property type="protein sequence ID" value="MBK1670679.1"/>
    <property type="molecule type" value="Genomic_DNA"/>
</dbReference>
<sequence length="247" mass="26099">MGPEVRSWRSRNIFPGAIGLVRTPSPWSTASGAQALGIPVAAVGKVCPRAALCRRRFVVELEALMIHAIGFVAATIGSLSYLIERPRRILILHALSWGFWGSYFLLLGGTAGLVVAVLSAAICLIGAFGSERLMRRTAFGGLLPIWAVGFYLHGDGLGLVAVWAPILASTIETLSIAVRDRAIGFRAAALGANACWFAFGLAVGAYVSVAFAVISGAVIVMTGVCILRKRREVGLEVNPQVAEPART</sequence>
<protein>
    <submittedName>
        <fullName evidence="2">Uncharacterized protein</fullName>
    </submittedName>
</protein>
<evidence type="ECO:0000256" key="1">
    <source>
        <dbReference type="SAM" id="Phobius"/>
    </source>
</evidence>
<dbReference type="Proteomes" id="UP001296873">
    <property type="component" value="Unassembled WGS sequence"/>
</dbReference>